<dbReference type="EMBL" id="CVRI01000044">
    <property type="protein sequence ID" value="CRK96676.1"/>
    <property type="molecule type" value="Genomic_DNA"/>
</dbReference>
<gene>
    <name evidence="2" type="ORF">CLUMA_CG010215</name>
</gene>
<evidence type="ECO:0000313" key="2">
    <source>
        <dbReference type="EMBL" id="CRK96676.1"/>
    </source>
</evidence>
<keyword evidence="1" id="KW-0812">Transmembrane</keyword>
<organism evidence="2 3">
    <name type="scientific">Clunio marinus</name>
    <dbReference type="NCBI Taxonomy" id="568069"/>
    <lineage>
        <taxon>Eukaryota</taxon>
        <taxon>Metazoa</taxon>
        <taxon>Ecdysozoa</taxon>
        <taxon>Arthropoda</taxon>
        <taxon>Hexapoda</taxon>
        <taxon>Insecta</taxon>
        <taxon>Pterygota</taxon>
        <taxon>Neoptera</taxon>
        <taxon>Endopterygota</taxon>
        <taxon>Diptera</taxon>
        <taxon>Nematocera</taxon>
        <taxon>Chironomoidea</taxon>
        <taxon>Chironomidae</taxon>
        <taxon>Clunio</taxon>
    </lineage>
</organism>
<sequence length="104" mass="12423">MEEFQIELNSMDDLKSPNHESNKVLIEFARYYQNIVDIMEQFNKSFGMHLTKKDLNWPMIMSLTLTLIFVLINWWNMSAIGERIISKKNEIFSSLMEMHSFKKV</sequence>
<keyword evidence="3" id="KW-1185">Reference proteome</keyword>
<proteinExistence type="predicted"/>
<keyword evidence="1" id="KW-0472">Membrane</keyword>
<evidence type="ECO:0000313" key="3">
    <source>
        <dbReference type="Proteomes" id="UP000183832"/>
    </source>
</evidence>
<evidence type="ECO:0000256" key="1">
    <source>
        <dbReference type="SAM" id="Phobius"/>
    </source>
</evidence>
<name>A0A1J1IAU0_9DIPT</name>
<keyword evidence="1" id="KW-1133">Transmembrane helix</keyword>
<dbReference type="AlphaFoldDB" id="A0A1J1IAU0"/>
<feature type="transmembrane region" description="Helical" evidence="1">
    <location>
        <begin position="55"/>
        <end position="75"/>
    </location>
</feature>
<dbReference type="Proteomes" id="UP000183832">
    <property type="component" value="Unassembled WGS sequence"/>
</dbReference>
<reference evidence="2 3" key="1">
    <citation type="submission" date="2015-04" db="EMBL/GenBank/DDBJ databases">
        <authorList>
            <person name="Syromyatnikov M.Y."/>
            <person name="Popov V.N."/>
        </authorList>
    </citation>
    <scope>NUCLEOTIDE SEQUENCE [LARGE SCALE GENOMIC DNA]</scope>
</reference>
<accession>A0A1J1IAU0</accession>
<protein>
    <submittedName>
        <fullName evidence="2">CLUMA_CG010215, isoform A</fullName>
    </submittedName>
</protein>